<feature type="active site" description="Proton acceptor" evidence="3">
    <location>
        <position position="157"/>
    </location>
</feature>
<evidence type="ECO:0000313" key="6">
    <source>
        <dbReference type="EMBL" id="TGO36988.1"/>
    </source>
</evidence>
<evidence type="ECO:0000256" key="3">
    <source>
        <dbReference type="PIRSR" id="PIRSR617939-1"/>
    </source>
</evidence>
<dbReference type="SUPFAM" id="SSF110857">
    <property type="entry name" value="Gamma-glutamyl cyclotransferase-like"/>
    <property type="match status" value="1"/>
</dbReference>
<feature type="compositionally biased region" description="Low complexity" evidence="5">
    <location>
        <begin position="214"/>
        <end position="228"/>
    </location>
</feature>
<organism evidence="6 7">
    <name type="scientific">Botrytis hyacinthi</name>
    <dbReference type="NCBI Taxonomy" id="278943"/>
    <lineage>
        <taxon>Eukaryota</taxon>
        <taxon>Fungi</taxon>
        <taxon>Dikarya</taxon>
        <taxon>Ascomycota</taxon>
        <taxon>Pezizomycotina</taxon>
        <taxon>Leotiomycetes</taxon>
        <taxon>Helotiales</taxon>
        <taxon>Sclerotiniaceae</taxon>
        <taxon>Botrytis</taxon>
    </lineage>
</organism>
<dbReference type="AlphaFoldDB" id="A0A4Z1GL45"/>
<dbReference type="PANTHER" id="PTHR12935">
    <property type="entry name" value="GAMMA-GLUTAMYLCYCLOTRANSFERASE"/>
    <property type="match status" value="1"/>
</dbReference>
<feature type="region of interest" description="Disordered" evidence="5">
    <location>
        <begin position="75"/>
        <end position="113"/>
    </location>
</feature>
<dbReference type="EMBL" id="PQXK01000109">
    <property type="protein sequence ID" value="TGO36988.1"/>
    <property type="molecule type" value="Genomic_DNA"/>
</dbReference>
<comment type="caution">
    <text evidence="6">The sequence shown here is derived from an EMBL/GenBank/DDBJ whole genome shotgun (WGS) entry which is preliminary data.</text>
</comment>
<name>A0A4Z1GL45_9HELO</name>
<protein>
    <recommendedName>
        <fullName evidence="1">gamma-glutamylcyclotransferase</fullName>
        <ecNumber evidence="1">4.3.2.9</ecNumber>
    </recommendedName>
</protein>
<sequence>MFTRSSPSSPAPAPAPKPETLYFAYGSNLLHTQMKTRCPDSTYVGVGVLQNYRWIVNRRGYANIVFCGDSGVQSQSDFDAGEGEGEGEDVKNENENGNANKNPSTSTPRKPEAIHLPNTKQTAANLPSTAPQNLQPNVYGLLHTLSHRDETLLDTSEGVPFAYTKMHPLITLLSLSPSLAAPTISLLMSLFPGSVSGVSSAGLAYPSPLPSSSFSAPFSSPLSPPTASQPSPPLQVRALTYIDTQRITPSAPNPEYITRMNRGIRDAISEGFPPSYVFTFPLTRREGGSDGGDYDDVLDDLRSSNRETRQEDGLHRWVLKVKKR</sequence>
<dbReference type="GO" id="GO:0003839">
    <property type="term" value="F:gamma-glutamylcyclotransferase activity"/>
    <property type="evidence" value="ECO:0007669"/>
    <property type="project" value="UniProtKB-EC"/>
</dbReference>
<gene>
    <name evidence="6" type="ORF">BHYA_0109g00240</name>
</gene>
<evidence type="ECO:0000256" key="4">
    <source>
        <dbReference type="PIRSR" id="PIRSR617939-2"/>
    </source>
</evidence>
<dbReference type="CDD" id="cd06661">
    <property type="entry name" value="GGCT_like"/>
    <property type="match status" value="1"/>
</dbReference>
<dbReference type="InterPro" id="IPR036568">
    <property type="entry name" value="GGCT-like_sf"/>
</dbReference>
<dbReference type="Gene3D" id="3.10.490.10">
    <property type="entry name" value="Gamma-glutamyl cyclotransferase-like"/>
    <property type="match status" value="2"/>
</dbReference>
<accession>A0A4Z1GL45</accession>
<dbReference type="InterPro" id="IPR013024">
    <property type="entry name" value="GGCT-like"/>
</dbReference>
<keyword evidence="7" id="KW-1185">Reference proteome</keyword>
<evidence type="ECO:0000313" key="7">
    <source>
        <dbReference type="Proteomes" id="UP000297814"/>
    </source>
</evidence>
<evidence type="ECO:0000256" key="2">
    <source>
        <dbReference type="ARBA" id="ARBA00023239"/>
    </source>
</evidence>
<evidence type="ECO:0000256" key="1">
    <source>
        <dbReference type="ARBA" id="ARBA00012346"/>
    </source>
</evidence>
<feature type="binding site" evidence="4">
    <location>
        <begin position="22"/>
        <end position="27"/>
    </location>
    <ligand>
        <name>substrate</name>
    </ligand>
</feature>
<keyword evidence="2" id="KW-0456">Lyase</keyword>
<reference evidence="6 7" key="1">
    <citation type="submission" date="2017-12" db="EMBL/GenBank/DDBJ databases">
        <title>Comparative genomics of Botrytis spp.</title>
        <authorList>
            <person name="Valero-Jimenez C.A."/>
            <person name="Tapia P."/>
            <person name="Veloso J."/>
            <person name="Silva-Moreno E."/>
            <person name="Staats M."/>
            <person name="Valdes J.H."/>
            <person name="Van Kan J.A.L."/>
        </authorList>
    </citation>
    <scope>NUCLEOTIDE SEQUENCE [LARGE SCALE GENOMIC DNA]</scope>
    <source>
        <strain evidence="6 7">Bh0001</strain>
    </source>
</reference>
<dbReference type="EC" id="4.3.2.9" evidence="1"/>
<dbReference type="InterPro" id="IPR017939">
    <property type="entry name" value="G-Glutamylcylcotransferase"/>
</dbReference>
<dbReference type="Proteomes" id="UP000297814">
    <property type="component" value="Unassembled WGS sequence"/>
</dbReference>
<dbReference type="PANTHER" id="PTHR12935:SF0">
    <property type="entry name" value="GAMMA-GLUTAMYLCYCLOTRANSFERASE"/>
    <property type="match status" value="1"/>
</dbReference>
<proteinExistence type="predicted"/>
<feature type="region of interest" description="Disordered" evidence="5">
    <location>
        <begin position="214"/>
        <end position="233"/>
    </location>
</feature>
<evidence type="ECO:0000256" key="5">
    <source>
        <dbReference type="SAM" id="MobiDB-lite"/>
    </source>
</evidence>